<accession>A0A5B6YJW6</accession>
<name>A0A5B6YJW6_DAVIN</name>
<evidence type="ECO:0000259" key="2">
    <source>
        <dbReference type="Pfam" id="PF03372"/>
    </source>
</evidence>
<feature type="domain" description="Endonuclease/exonuclease/phosphatase" evidence="2">
    <location>
        <begin position="104"/>
        <end position="444"/>
    </location>
</feature>
<organism evidence="3">
    <name type="scientific">Davidia involucrata</name>
    <name type="common">Dove tree</name>
    <dbReference type="NCBI Taxonomy" id="16924"/>
    <lineage>
        <taxon>Eukaryota</taxon>
        <taxon>Viridiplantae</taxon>
        <taxon>Streptophyta</taxon>
        <taxon>Embryophyta</taxon>
        <taxon>Tracheophyta</taxon>
        <taxon>Spermatophyta</taxon>
        <taxon>Magnoliopsida</taxon>
        <taxon>eudicotyledons</taxon>
        <taxon>Gunneridae</taxon>
        <taxon>Pentapetalae</taxon>
        <taxon>asterids</taxon>
        <taxon>Cornales</taxon>
        <taxon>Nyssaceae</taxon>
        <taxon>Davidia</taxon>
    </lineage>
</organism>
<dbReference type="EMBL" id="GHES01001453">
    <property type="protein sequence ID" value="MPA32012.1"/>
    <property type="molecule type" value="Transcribed_RNA"/>
</dbReference>
<dbReference type="Pfam" id="PF03372">
    <property type="entry name" value="Exo_endo_phos"/>
    <property type="match status" value="1"/>
</dbReference>
<dbReference type="InterPro" id="IPR050410">
    <property type="entry name" value="CCR4/nocturin_mRNA_transcr"/>
</dbReference>
<feature type="compositionally biased region" description="Basic residues" evidence="1">
    <location>
        <begin position="65"/>
        <end position="78"/>
    </location>
</feature>
<feature type="region of interest" description="Disordered" evidence="1">
    <location>
        <begin position="1"/>
        <end position="82"/>
    </location>
</feature>
<dbReference type="SUPFAM" id="SSF56219">
    <property type="entry name" value="DNase I-like"/>
    <property type="match status" value="1"/>
</dbReference>
<dbReference type="PANTHER" id="PTHR12121">
    <property type="entry name" value="CARBON CATABOLITE REPRESSOR PROTEIN 4"/>
    <property type="match status" value="1"/>
</dbReference>
<dbReference type="Gene3D" id="3.60.10.10">
    <property type="entry name" value="Endonuclease/exonuclease/phosphatase"/>
    <property type="match status" value="1"/>
</dbReference>
<dbReference type="PANTHER" id="PTHR12121:SF74">
    <property type="entry name" value="CARBON CATABOLITE REPRESSOR PROTEIN 4 HOMOLOG 5"/>
    <property type="match status" value="1"/>
</dbReference>
<gene>
    <name evidence="3" type="ORF">Din_001453</name>
</gene>
<dbReference type="AlphaFoldDB" id="A0A5B6YJW6"/>
<protein>
    <recommendedName>
        <fullName evidence="2">Endonuclease/exonuclease/phosphatase domain-containing protein</fullName>
    </recommendedName>
</protein>
<dbReference type="InterPro" id="IPR036691">
    <property type="entry name" value="Endo/exonu/phosph_ase_sf"/>
</dbReference>
<feature type="compositionally biased region" description="Polar residues" evidence="1">
    <location>
        <begin position="44"/>
        <end position="64"/>
    </location>
</feature>
<proteinExistence type="predicted"/>
<sequence>MEGHPGQMPPVGYSEISKPSIRKHSTEVQQSHHHTSKKRKLISKTETLTTPSSNNFIPTHSSSHAPHKNRKRHRRKKSKSTDAYRNWNFSPCDFSSYKDKVVFVSYNILGVDNVSKHPDLYFNVPPKLLDWDHRKKLLRKEINRYNPSIMCFQEVDRFNDLDNLLQKDGFRGVYLARTGEASDGCAIFWKNELFTFLHQENIEFQRFGLRNNVAQFCVLKMTQNKSSSSENFQGSQALPSRSLLVGNIHVLFNPNRGDIKLGQIRLFLEKAHKLSNEWGNIPVVIAGDFNSMPQSAMYKFLASSELDIRLHDRRNVSGHMCPLEYQAFQSQNKKAASFWKSVSRPLRYRWSDEELKLATGSEGVTHLRHHLKLCSAYLEIPGSCRTRDNCGEPLATSYHSKFMGTVDYIWHTEELIPVRVLETLPIDILRQTRGLPSKKWGSDHLALVCELAFADDGNGR</sequence>
<feature type="compositionally biased region" description="Basic residues" evidence="1">
    <location>
        <begin position="31"/>
        <end position="42"/>
    </location>
</feature>
<evidence type="ECO:0000313" key="3">
    <source>
        <dbReference type="EMBL" id="MPA32012.1"/>
    </source>
</evidence>
<reference evidence="3" key="1">
    <citation type="submission" date="2019-08" db="EMBL/GenBank/DDBJ databases">
        <title>Reference gene set and small RNA set construction with multiple tissues from Davidia involucrata Baill.</title>
        <authorList>
            <person name="Yang H."/>
            <person name="Zhou C."/>
            <person name="Li G."/>
            <person name="Wang J."/>
            <person name="Gao P."/>
            <person name="Wang M."/>
            <person name="Wang R."/>
            <person name="Zhao Y."/>
        </authorList>
    </citation>
    <scope>NUCLEOTIDE SEQUENCE</scope>
    <source>
        <tissue evidence="3">Mixed with DoveR01_LX</tissue>
    </source>
</reference>
<evidence type="ECO:0000256" key="1">
    <source>
        <dbReference type="SAM" id="MobiDB-lite"/>
    </source>
</evidence>
<dbReference type="InterPro" id="IPR005135">
    <property type="entry name" value="Endo/exonuclease/phosphatase"/>
</dbReference>
<dbReference type="GO" id="GO:0000175">
    <property type="term" value="F:3'-5'-RNA exonuclease activity"/>
    <property type="evidence" value="ECO:0007669"/>
    <property type="project" value="TreeGrafter"/>
</dbReference>